<proteinExistence type="predicted"/>
<dbReference type="Proteomes" id="UP000077852">
    <property type="component" value="Unassembled WGS sequence"/>
</dbReference>
<gene>
    <name evidence="1" type="ORF">A3K87_07225</name>
</gene>
<evidence type="ECO:0000313" key="1">
    <source>
        <dbReference type="EMBL" id="OAK66549.1"/>
    </source>
</evidence>
<dbReference type="AlphaFoldDB" id="A0AA91DSS4"/>
<name>A0AA91DSS4_VARPD</name>
<dbReference type="EMBL" id="LVHG01000023">
    <property type="protein sequence ID" value="OAK66549.1"/>
    <property type="molecule type" value="Genomic_DNA"/>
</dbReference>
<evidence type="ECO:0000313" key="2">
    <source>
        <dbReference type="Proteomes" id="UP000077852"/>
    </source>
</evidence>
<reference evidence="1 2" key="1">
    <citation type="submission" date="2016-03" db="EMBL/GenBank/DDBJ databases">
        <title>Genome sequence of Variovorax paradoxus KB5.</title>
        <authorList>
            <person name="Jeong H."/>
            <person name="Hong C.E."/>
            <person name="Jo S.H."/>
            <person name="Park J.M."/>
        </authorList>
    </citation>
    <scope>NUCLEOTIDE SEQUENCE [LARGE SCALE GENOMIC DNA]</scope>
    <source>
        <strain evidence="1 2">KB5</strain>
    </source>
</reference>
<comment type="caution">
    <text evidence="1">The sequence shown here is derived from an EMBL/GenBank/DDBJ whole genome shotgun (WGS) entry which is preliminary data.</text>
</comment>
<accession>A0AA91DSS4</accession>
<evidence type="ECO:0008006" key="3">
    <source>
        <dbReference type="Google" id="ProtNLM"/>
    </source>
</evidence>
<organism evidence="1 2">
    <name type="scientific">Variovorax paradoxus</name>
    <dbReference type="NCBI Taxonomy" id="34073"/>
    <lineage>
        <taxon>Bacteria</taxon>
        <taxon>Pseudomonadati</taxon>
        <taxon>Pseudomonadota</taxon>
        <taxon>Betaproteobacteria</taxon>
        <taxon>Burkholderiales</taxon>
        <taxon>Comamonadaceae</taxon>
        <taxon>Variovorax</taxon>
    </lineage>
</organism>
<dbReference type="Pfam" id="PF14430">
    <property type="entry name" value="Imm1"/>
    <property type="match status" value="1"/>
</dbReference>
<sequence>MEIMLNGRSLEAASLEQLDVYFDLVNAVPQFELWVSVPEGPSMCMLRNGQSAWLMYLRGSGDSGFRSCGEPGRLGDENFVLNNGQVDEYPLSWCIDLEQCYKAIAYFYLNDGARPECITWHEE</sequence>
<dbReference type="InterPro" id="IPR025680">
    <property type="entry name" value="DddI"/>
</dbReference>
<protein>
    <recommendedName>
        <fullName evidence="3">Immunity protein Imm1</fullName>
    </recommendedName>
</protein>